<gene>
    <name evidence="3" type="ORF">ACFPET_15335</name>
</gene>
<keyword evidence="2" id="KW-0472">Membrane</keyword>
<sequence length="282" mass="32187">MYLELGPWGTPLYILVLLVVAGGGFWLWRRRSRQKSGLQSELDSAAARLPSEAHRRGWSYEPRNDAANQIVAFRDAEVDRHAGPPQPGQPPDPRGADGNRRGGRGVLQGVFHLNPTARAEHVMNFQGRFGPCTVFQHGHNESTRERDRLVYVADPVERAKYVSVFAVRLPRAMPYVSVFRRSGIDLQSLDVRVENHRFNEDFFVFGDQRRYTIDIVHPQFVEWAVANDFPKGTYLVIAGGWCVMAYEGVLDPDGIDQRLRLLDEFRSLVPEHTWRTDYSGRN</sequence>
<feature type="region of interest" description="Disordered" evidence="1">
    <location>
        <begin position="79"/>
        <end position="104"/>
    </location>
</feature>
<dbReference type="Proteomes" id="UP001595823">
    <property type="component" value="Unassembled WGS sequence"/>
</dbReference>
<feature type="transmembrane region" description="Helical" evidence="2">
    <location>
        <begin position="12"/>
        <end position="28"/>
    </location>
</feature>
<dbReference type="EMBL" id="JBHSDK010000021">
    <property type="protein sequence ID" value="MFC4336576.1"/>
    <property type="molecule type" value="Genomic_DNA"/>
</dbReference>
<name>A0ABV8U172_9ACTN</name>
<keyword evidence="2" id="KW-1133">Transmembrane helix</keyword>
<comment type="caution">
    <text evidence="3">The sequence shown here is derived from an EMBL/GenBank/DDBJ whole genome shotgun (WGS) entry which is preliminary data.</text>
</comment>
<feature type="compositionally biased region" description="Pro residues" evidence="1">
    <location>
        <begin position="84"/>
        <end position="93"/>
    </location>
</feature>
<dbReference type="RefSeq" id="WP_380622648.1">
    <property type="nucleotide sequence ID" value="NZ_JBHSDK010000021.1"/>
</dbReference>
<evidence type="ECO:0000256" key="1">
    <source>
        <dbReference type="SAM" id="MobiDB-lite"/>
    </source>
</evidence>
<reference evidence="4" key="1">
    <citation type="journal article" date="2019" name="Int. J. Syst. Evol. Microbiol.">
        <title>The Global Catalogue of Microorganisms (GCM) 10K type strain sequencing project: providing services to taxonomists for standard genome sequencing and annotation.</title>
        <authorList>
            <consortium name="The Broad Institute Genomics Platform"/>
            <consortium name="The Broad Institute Genome Sequencing Center for Infectious Disease"/>
            <person name="Wu L."/>
            <person name="Ma J."/>
        </authorList>
    </citation>
    <scope>NUCLEOTIDE SEQUENCE [LARGE SCALE GENOMIC DNA]</scope>
    <source>
        <strain evidence="4">IBRC-M 10908</strain>
    </source>
</reference>
<organism evidence="3 4">
    <name type="scientific">Salininema proteolyticum</name>
    <dbReference type="NCBI Taxonomy" id="1607685"/>
    <lineage>
        <taxon>Bacteria</taxon>
        <taxon>Bacillati</taxon>
        <taxon>Actinomycetota</taxon>
        <taxon>Actinomycetes</taxon>
        <taxon>Glycomycetales</taxon>
        <taxon>Glycomycetaceae</taxon>
        <taxon>Salininema</taxon>
    </lineage>
</organism>
<evidence type="ECO:0000313" key="4">
    <source>
        <dbReference type="Proteomes" id="UP001595823"/>
    </source>
</evidence>
<keyword evidence="2" id="KW-0812">Transmembrane</keyword>
<evidence type="ECO:0000313" key="3">
    <source>
        <dbReference type="EMBL" id="MFC4336576.1"/>
    </source>
</evidence>
<proteinExistence type="predicted"/>
<keyword evidence="4" id="KW-1185">Reference proteome</keyword>
<evidence type="ECO:0000256" key="2">
    <source>
        <dbReference type="SAM" id="Phobius"/>
    </source>
</evidence>
<evidence type="ECO:0008006" key="5">
    <source>
        <dbReference type="Google" id="ProtNLM"/>
    </source>
</evidence>
<accession>A0ABV8U172</accession>
<protein>
    <recommendedName>
        <fullName evidence="5">DUF3137 domain-containing protein</fullName>
    </recommendedName>
</protein>